<feature type="region of interest" description="Disordered" evidence="1">
    <location>
        <begin position="1"/>
        <end position="29"/>
    </location>
</feature>
<evidence type="ECO:0000313" key="2">
    <source>
        <dbReference type="EMBL" id="GFR21330.1"/>
    </source>
</evidence>
<name>A0A8X6J5R1_TRICU</name>
<dbReference type="AlphaFoldDB" id="A0A8X6J5R1"/>
<feature type="compositionally biased region" description="Gly residues" evidence="1">
    <location>
        <begin position="69"/>
        <end position="79"/>
    </location>
</feature>
<accession>A0A8X6J5R1</accession>
<evidence type="ECO:0000256" key="1">
    <source>
        <dbReference type="SAM" id="MobiDB-lite"/>
    </source>
</evidence>
<organism evidence="2 3">
    <name type="scientific">Trichonephila clavata</name>
    <name type="common">Joro spider</name>
    <name type="synonym">Nephila clavata</name>
    <dbReference type="NCBI Taxonomy" id="2740835"/>
    <lineage>
        <taxon>Eukaryota</taxon>
        <taxon>Metazoa</taxon>
        <taxon>Ecdysozoa</taxon>
        <taxon>Arthropoda</taxon>
        <taxon>Chelicerata</taxon>
        <taxon>Arachnida</taxon>
        <taxon>Araneae</taxon>
        <taxon>Araneomorphae</taxon>
        <taxon>Entelegynae</taxon>
        <taxon>Araneoidea</taxon>
        <taxon>Nephilidae</taxon>
        <taxon>Trichonephila</taxon>
    </lineage>
</organism>
<dbReference type="Proteomes" id="UP000887116">
    <property type="component" value="Unassembled WGS sequence"/>
</dbReference>
<evidence type="ECO:0000313" key="3">
    <source>
        <dbReference type="Proteomes" id="UP000887116"/>
    </source>
</evidence>
<dbReference type="EMBL" id="BMAO01028017">
    <property type="protein sequence ID" value="GFR21330.1"/>
    <property type="molecule type" value="Genomic_DNA"/>
</dbReference>
<gene>
    <name evidence="2" type="ORF">TNCT_19071</name>
</gene>
<proteinExistence type="predicted"/>
<keyword evidence="3" id="KW-1185">Reference proteome</keyword>
<feature type="compositionally biased region" description="Basic and acidic residues" evidence="1">
    <location>
        <begin position="49"/>
        <end position="67"/>
    </location>
</feature>
<comment type="caution">
    <text evidence="2">The sequence shown here is derived from an EMBL/GenBank/DDBJ whole genome shotgun (WGS) entry which is preliminary data.</text>
</comment>
<reference evidence="2" key="1">
    <citation type="submission" date="2020-07" db="EMBL/GenBank/DDBJ databases">
        <title>Multicomponent nature underlies the extraordinary mechanical properties of spider dragline silk.</title>
        <authorList>
            <person name="Kono N."/>
            <person name="Nakamura H."/>
            <person name="Mori M."/>
            <person name="Yoshida Y."/>
            <person name="Ohtoshi R."/>
            <person name="Malay A.D."/>
            <person name="Moran D.A.P."/>
            <person name="Tomita M."/>
            <person name="Numata K."/>
            <person name="Arakawa K."/>
        </authorList>
    </citation>
    <scope>NUCLEOTIDE SEQUENCE</scope>
</reference>
<sequence length="79" mass="8756">MGEKDQSMSEIQSESRGTRGLSDRQKRPYMRSFMSKLVVQSGVNLLQRGGREQTSSRELTEKSKITEKSGGGRVGHPNG</sequence>
<feature type="region of interest" description="Disordered" evidence="1">
    <location>
        <begin position="44"/>
        <end position="79"/>
    </location>
</feature>
<protein>
    <submittedName>
        <fullName evidence="2">Uncharacterized protein</fullName>
    </submittedName>
</protein>